<sequence>MKKELGRNEPCHCGSGKKYKNCHMGKESSGINSNKNLMYIAIMVVIVAIAGFSVYYNAQQSPSQNRNSNSGPVAQPPGEAPPGKVWSSEHGHWHDK</sequence>
<feature type="compositionally biased region" description="Basic and acidic residues" evidence="1">
    <location>
        <begin position="87"/>
        <end position="96"/>
    </location>
</feature>
<proteinExistence type="predicted"/>
<dbReference type="InterPro" id="IPR004027">
    <property type="entry name" value="SEC_C_motif"/>
</dbReference>
<feature type="compositionally biased region" description="Basic and acidic residues" evidence="1">
    <location>
        <begin position="1"/>
        <end position="10"/>
    </location>
</feature>
<keyword evidence="2" id="KW-0472">Membrane</keyword>
<organism evidence="3 4">
    <name type="scientific">Marivirga salinarum</name>
    <dbReference type="NCBI Taxonomy" id="3059078"/>
    <lineage>
        <taxon>Bacteria</taxon>
        <taxon>Pseudomonadati</taxon>
        <taxon>Bacteroidota</taxon>
        <taxon>Cytophagia</taxon>
        <taxon>Cytophagales</taxon>
        <taxon>Marivirgaceae</taxon>
        <taxon>Marivirga</taxon>
    </lineage>
</organism>
<evidence type="ECO:0000313" key="3">
    <source>
        <dbReference type="EMBL" id="WMN11851.1"/>
    </source>
</evidence>
<dbReference type="KEGG" id="msaa:QYS49_39765"/>
<dbReference type="RefSeq" id="WP_308349563.1">
    <property type="nucleotide sequence ID" value="NZ_CP129971.1"/>
</dbReference>
<keyword evidence="2" id="KW-0812">Transmembrane</keyword>
<dbReference type="Proteomes" id="UP001230496">
    <property type="component" value="Chromosome"/>
</dbReference>
<feature type="transmembrane region" description="Helical" evidence="2">
    <location>
        <begin position="37"/>
        <end position="58"/>
    </location>
</feature>
<dbReference type="SUPFAM" id="SSF103642">
    <property type="entry name" value="Sec-C motif"/>
    <property type="match status" value="1"/>
</dbReference>
<dbReference type="Gene3D" id="3.10.450.50">
    <property type="match status" value="1"/>
</dbReference>
<dbReference type="EMBL" id="CP129971">
    <property type="protein sequence ID" value="WMN11851.1"/>
    <property type="molecule type" value="Genomic_DNA"/>
</dbReference>
<protein>
    <submittedName>
        <fullName evidence="3">SEC-C metal-binding domain-containing protein</fullName>
    </submittedName>
</protein>
<keyword evidence="2" id="KW-1133">Transmembrane helix</keyword>
<evidence type="ECO:0000256" key="2">
    <source>
        <dbReference type="SAM" id="Phobius"/>
    </source>
</evidence>
<keyword evidence="4" id="KW-1185">Reference proteome</keyword>
<accession>A0AA51RB56</accession>
<dbReference type="Pfam" id="PF02810">
    <property type="entry name" value="SEC-C"/>
    <property type="match status" value="1"/>
</dbReference>
<evidence type="ECO:0000256" key="1">
    <source>
        <dbReference type="SAM" id="MobiDB-lite"/>
    </source>
</evidence>
<gene>
    <name evidence="3" type="ORF">QYS49_39765</name>
</gene>
<dbReference type="AlphaFoldDB" id="A0AA51RB56"/>
<evidence type="ECO:0000313" key="4">
    <source>
        <dbReference type="Proteomes" id="UP001230496"/>
    </source>
</evidence>
<feature type="region of interest" description="Disordered" evidence="1">
    <location>
        <begin position="1"/>
        <end position="26"/>
    </location>
</feature>
<feature type="region of interest" description="Disordered" evidence="1">
    <location>
        <begin position="60"/>
        <end position="96"/>
    </location>
</feature>
<feature type="compositionally biased region" description="Low complexity" evidence="1">
    <location>
        <begin position="60"/>
        <end position="70"/>
    </location>
</feature>
<reference evidence="3 4" key="1">
    <citation type="submission" date="2023-08" db="EMBL/GenBank/DDBJ databases">
        <title>Comparative genomics and taxonomic characterization of three novel marine species of genus Marivirga.</title>
        <authorList>
            <person name="Muhammad N."/>
            <person name="Kim S.-G."/>
        </authorList>
    </citation>
    <scope>NUCLEOTIDE SEQUENCE [LARGE SCALE GENOMIC DNA]</scope>
    <source>
        <strain evidence="3 4">BDSF4-3</strain>
    </source>
</reference>
<name>A0AA51RB56_9BACT</name>